<dbReference type="InterPro" id="IPR002797">
    <property type="entry name" value="Polysacc_synth"/>
</dbReference>
<feature type="transmembrane region" description="Helical" evidence="6">
    <location>
        <begin position="248"/>
        <end position="270"/>
    </location>
</feature>
<dbReference type="PANTHER" id="PTHR30250:SF11">
    <property type="entry name" value="O-ANTIGEN TRANSPORTER-RELATED"/>
    <property type="match status" value="1"/>
</dbReference>
<dbReference type="PANTHER" id="PTHR30250">
    <property type="entry name" value="PST FAMILY PREDICTED COLANIC ACID TRANSPORTER"/>
    <property type="match status" value="1"/>
</dbReference>
<feature type="transmembrane region" description="Helical" evidence="6">
    <location>
        <begin position="320"/>
        <end position="338"/>
    </location>
</feature>
<keyword evidence="3 6" id="KW-0812">Transmembrane</keyword>
<dbReference type="RefSeq" id="WP_097554538.1">
    <property type="nucleotide sequence ID" value="NZ_PCMW01000068.1"/>
</dbReference>
<feature type="transmembrane region" description="Helical" evidence="6">
    <location>
        <begin position="416"/>
        <end position="438"/>
    </location>
</feature>
<reference evidence="7 8" key="1">
    <citation type="submission" date="2017-09" db="EMBL/GenBank/DDBJ databases">
        <title>Whole genomes of Flavobacteriaceae.</title>
        <authorList>
            <person name="Stine C."/>
            <person name="Li C."/>
            <person name="Tadesse D."/>
        </authorList>
    </citation>
    <scope>NUCLEOTIDE SEQUENCE [LARGE SCALE GENOMIC DNA]</scope>
    <source>
        <strain evidence="7 8">ATCC 35036</strain>
    </source>
</reference>
<feature type="transmembrane region" description="Helical" evidence="6">
    <location>
        <begin position="358"/>
        <end position="378"/>
    </location>
</feature>
<proteinExistence type="predicted"/>
<evidence type="ECO:0000256" key="5">
    <source>
        <dbReference type="ARBA" id="ARBA00023136"/>
    </source>
</evidence>
<evidence type="ECO:0000256" key="2">
    <source>
        <dbReference type="ARBA" id="ARBA00022475"/>
    </source>
</evidence>
<dbReference type="OrthoDB" id="512217at2"/>
<dbReference type="AlphaFoldDB" id="A0A2H3K9U1"/>
<feature type="transmembrane region" description="Helical" evidence="6">
    <location>
        <begin position="195"/>
        <end position="219"/>
    </location>
</feature>
<evidence type="ECO:0000313" key="8">
    <source>
        <dbReference type="Proteomes" id="UP000220828"/>
    </source>
</evidence>
<name>A0A2H3K9U1_9FLAO</name>
<protein>
    <submittedName>
        <fullName evidence="7">Polysaccharide biosynthesis protein</fullName>
    </submittedName>
</protein>
<keyword evidence="4 6" id="KW-1133">Transmembrane helix</keyword>
<evidence type="ECO:0000256" key="1">
    <source>
        <dbReference type="ARBA" id="ARBA00004651"/>
    </source>
</evidence>
<dbReference type="GO" id="GO:0005886">
    <property type="term" value="C:plasma membrane"/>
    <property type="evidence" value="ECO:0007669"/>
    <property type="project" value="UniProtKB-SubCell"/>
</dbReference>
<dbReference type="Pfam" id="PF01943">
    <property type="entry name" value="Polysacc_synt"/>
    <property type="match status" value="1"/>
</dbReference>
<comment type="caution">
    <text evidence="7">The sequence shown here is derived from an EMBL/GenBank/DDBJ whole genome shotgun (WGS) entry which is preliminary data.</text>
</comment>
<keyword evidence="5 6" id="KW-0472">Membrane</keyword>
<feature type="transmembrane region" description="Helical" evidence="6">
    <location>
        <begin position="50"/>
        <end position="74"/>
    </location>
</feature>
<feature type="transmembrane region" description="Helical" evidence="6">
    <location>
        <begin position="282"/>
        <end position="308"/>
    </location>
</feature>
<gene>
    <name evidence="7" type="ORF">B0A77_11540</name>
</gene>
<organism evidence="7 8">
    <name type="scientific">Flavobacterium branchiophilum</name>
    <dbReference type="NCBI Taxonomy" id="55197"/>
    <lineage>
        <taxon>Bacteria</taxon>
        <taxon>Pseudomonadati</taxon>
        <taxon>Bacteroidota</taxon>
        <taxon>Flavobacteriia</taxon>
        <taxon>Flavobacteriales</taxon>
        <taxon>Flavobacteriaceae</taxon>
        <taxon>Flavobacterium</taxon>
    </lineage>
</organism>
<dbReference type="EMBL" id="PCMW01000068">
    <property type="protein sequence ID" value="PDS23141.1"/>
    <property type="molecule type" value="Genomic_DNA"/>
</dbReference>
<dbReference type="Proteomes" id="UP000220828">
    <property type="component" value="Unassembled WGS sequence"/>
</dbReference>
<feature type="transmembrane region" description="Helical" evidence="6">
    <location>
        <begin position="95"/>
        <end position="119"/>
    </location>
</feature>
<feature type="transmembrane region" description="Helical" evidence="6">
    <location>
        <begin position="20"/>
        <end position="38"/>
    </location>
</feature>
<evidence type="ECO:0000256" key="3">
    <source>
        <dbReference type="ARBA" id="ARBA00022692"/>
    </source>
</evidence>
<feature type="transmembrane region" description="Helical" evidence="6">
    <location>
        <begin position="390"/>
        <end position="410"/>
    </location>
</feature>
<evidence type="ECO:0000256" key="6">
    <source>
        <dbReference type="SAM" id="Phobius"/>
    </source>
</evidence>
<feature type="transmembrane region" description="Helical" evidence="6">
    <location>
        <begin position="170"/>
        <end position="189"/>
    </location>
</feature>
<keyword evidence="2" id="KW-1003">Cell membrane</keyword>
<evidence type="ECO:0000256" key="4">
    <source>
        <dbReference type="ARBA" id="ARBA00022989"/>
    </source>
</evidence>
<evidence type="ECO:0000313" key="7">
    <source>
        <dbReference type="EMBL" id="PDS23141.1"/>
    </source>
</evidence>
<dbReference type="InterPro" id="IPR050833">
    <property type="entry name" value="Poly_Biosynth_Transport"/>
</dbReference>
<accession>A0A2H3K9U1</accession>
<feature type="transmembrane region" description="Helical" evidence="6">
    <location>
        <begin position="139"/>
        <end position="163"/>
    </location>
</feature>
<sequence length="448" mass="51719">MLLNSKNNINKFDFNLYKNIFYSFGIKGLNIFIGLLLVPLTLNYLDNYNYGVWITLSSLVGWFGFFDIGLGHGLRNKLTEALAKEDIQLAQKYVSTTYGIIGIIIAILILFFLLFTFFVDWNILLNIDKTKIANIDLKYIILITYSTFCLSFMLRLITVVLTAHHKTAKAASIDLIGKLFVLIIIYILTKTSFSSLFLFSFLFSVVPAVILVMANFYFFNKNYQHLKPSFKKIDFTLYKDLMSLGLKFFFLQISAILIFETNIIVIGQLFGQEQVTVYNLGFKYFSIISMISAIVLTPYWSAFTEAWVKNDKLWIKKSIIKLNIVWILLVILALLMLYFDRSVFKIWFGEKVFISKKISILICIWLIIMAWNATYVSFFNGIGKVRVQMLIGIFAAITNIPLSVFFAKIYGIEGILYSNILLSTLTIFIYPIQYYYLINDKAKGLFNK</sequence>
<comment type="subcellular location">
    <subcellularLocation>
        <location evidence="1">Cell membrane</location>
        <topology evidence="1">Multi-pass membrane protein</topology>
    </subcellularLocation>
</comment>